<protein>
    <recommendedName>
        <fullName evidence="2">4-hydroxy-tetrahydrodipicolinate synthase</fullName>
    </recommendedName>
</protein>
<organism evidence="1">
    <name type="scientific">marine sediment metagenome</name>
    <dbReference type="NCBI Taxonomy" id="412755"/>
    <lineage>
        <taxon>unclassified sequences</taxon>
        <taxon>metagenomes</taxon>
        <taxon>ecological metagenomes</taxon>
    </lineage>
</organism>
<accession>X1JJ83</accession>
<dbReference type="EMBL" id="BARU01037860">
    <property type="protein sequence ID" value="GAH78349.1"/>
    <property type="molecule type" value="Genomic_DNA"/>
</dbReference>
<dbReference type="AlphaFoldDB" id="X1JJ83"/>
<evidence type="ECO:0000313" key="1">
    <source>
        <dbReference type="EMBL" id="GAH78349.1"/>
    </source>
</evidence>
<name>X1JJ83_9ZZZZ</name>
<gene>
    <name evidence="1" type="ORF">S03H2_58926</name>
</gene>
<dbReference type="Pfam" id="PF00701">
    <property type="entry name" value="DHDPS"/>
    <property type="match status" value="1"/>
</dbReference>
<evidence type="ECO:0008006" key="2">
    <source>
        <dbReference type="Google" id="ProtNLM"/>
    </source>
</evidence>
<reference evidence="1" key="1">
    <citation type="journal article" date="2014" name="Front. Microbiol.">
        <title>High frequency of phylogenetically diverse reductive dehalogenase-homologous genes in deep subseafloor sedimentary metagenomes.</title>
        <authorList>
            <person name="Kawai M."/>
            <person name="Futagami T."/>
            <person name="Toyoda A."/>
            <person name="Takaki Y."/>
            <person name="Nishi S."/>
            <person name="Hori S."/>
            <person name="Arai W."/>
            <person name="Tsubouchi T."/>
            <person name="Morono Y."/>
            <person name="Uchiyama I."/>
            <person name="Ito T."/>
            <person name="Fujiyama A."/>
            <person name="Inagaki F."/>
            <person name="Takami H."/>
        </authorList>
    </citation>
    <scope>NUCLEOTIDE SEQUENCE</scope>
    <source>
        <strain evidence="1">Expedition CK06-06</strain>
    </source>
</reference>
<dbReference type="SUPFAM" id="SSF51569">
    <property type="entry name" value="Aldolase"/>
    <property type="match status" value="1"/>
</dbReference>
<comment type="caution">
    <text evidence="1">The sequence shown here is derived from an EMBL/GenBank/DDBJ whole genome shotgun (WGS) entry which is preliminary data.</text>
</comment>
<feature type="non-terminal residue" evidence="1">
    <location>
        <position position="1"/>
    </location>
</feature>
<dbReference type="InterPro" id="IPR002220">
    <property type="entry name" value="DapA-like"/>
</dbReference>
<proteinExistence type="predicted"/>
<sequence length="76" mass="8903">EFTNTMLKGNWDKAREMQLDLFDLFKILFVETNPGPVKWSADVMGIMNKRMRLPLTPPLEENQEKIKAVLRNLNLI</sequence>
<dbReference type="Gene3D" id="3.20.20.70">
    <property type="entry name" value="Aldolase class I"/>
    <property type="match status" value="1"/>
</dbReference>
<dbReference type="GO" id="GO:0016829">
    <property type="term" value="F:lyase activity"/>
    <property type="evidence" value="ECO:0007669"/>
    <property type="project" value="InterPro"/>
</dbReference>
<dbReference type="InterPro" id="IPR013785">
    <property type="entry name" value="Aldolase_TIM"/>
</dbReference>